<organism evidence="2 3">
    <name type="scientific">Actinomortierella ambigua</name>
    <dbReference type="NCBI Taxonomy" id="1343610"/>
    <lineage>
        <taxon>Eukaryota</taxon>
        <taxon>Fungi</taxon>
        <taxon>Fungi incertae sedis</taxon>
        <taxon>Mucoromycota</taxon>
        <taxon>Mortierellomycotina</taxon>
        <taxon>Mortierellomycetes</taxon>
        <taxon>Mortierellales</taxon>
        <taxon>Mortierellaceae</taxon>
        <taxon>Actinomortierella</taxon>
    </lineage>
</organism>
<sequence length="168" mass="18502">MIDGFAIDFPAVDCLPVVKTEAYPMPILPHGQSTPEGVCASLEEMVDHAGLDRDTLAKGSMIVGGDLFTVDRLRQIKRLVADDPSPYGSYRWVFPVFQLFHLQITLANTILRTHWGDAHAYGSLANLVKVLDHKRVNNTDKSDVSAADQFLRSTFDATVEGGSRRDDG</sequence>
<gene>
    <name evidence="2" type="ORF">DFQ27_001555</name>
</gene>
<name>A0A9P6PHN3_9FUNG</name>
<dbReference type="Proteomes" id="UP000807716">
    <property type="component" value="Unassembled WGS sequence"/>
</dbReference>
<evidence type="ECO:0000259" key="1">
    <source>
        <dbReference type="Pfam" id="PF20231"/>
    </source>
</evidence>
<comment type="caution">
    <text evidence="2">The sequence shown here is derived from an EMBL/GenBank/DDBJ whole genome shotgun (WGS) entry which is preliminary data.</text>
</comment>
<dbReference type="AlphaFoldDB" id="A0A9P6PHN3"/>
<feature type="domain" description="DUF6589" evidence="1">
    <location>
        <begin position="10"/>
        <end position="159"/>
    </location>
</feature>
<accession>A0A9P6PHN3</accession>
<dbReference type="Pfam" id="PF20231">
    <property type="entry name" value="DUF6589"/>
    <property type="match status" value="1"/>
</dbReference>
<evidence type="ECO:0000313" key="2">
    <source>
        <dbReference type="EMBL" id="KAG0247820.1"/>
    </source>
</evidence>
<dbReference type="OrthoDB" id="2496395at2759"/>
<evidence type="ECO:0000313" key="3">
    <source>
        <dbReference type="Proteomes" id="UP000807716"/>
    </source>
</evidence>
<dbReference type="EMBL" id="JAAAJB010001523">
    <property type="protein sequence ID" value="KAG0247820.1"/>
    <property type="molecule type" value="Genomic_DNA"/>
</dbReference>
<keyword evidence="3" id="KW-1185">Reference proteome</keyword>
<proteinExistence type="predicted"/>
<dbReference type="InterPro" id="IPR046496">
    <property type="entry name" value="DUF6589"/>
</dbReference>
<protein>
    <recommendedName>
        <fullName evidence="1">DUF6589 domain-containing protein</fullName>
    </recommendedName>
</protein>
<reference evidence="2" key="1">
    <citation type="journal article" date="2020" name="Fungal Divers.">
        <title>Resolving the Mortierellaceae phylogeny through synthesis of multi-gene phylogenetics and phylogenomics.</title>
        <authorList>
            <person name="Vandepol N."/>
            <person name="Liber J."/>
            <person name="Desiro A."/>
            <person name="Na H."/>
            <person name="Kennedy M."/>
            <person name="Barry K."/>
            <person name="Grigoriev I.V."/>
            <person name="Miller A.N."/>
            <person name="O'Donnell K."/>
            <person name="Stajich J.E."/>
            <person name="Bonito G."/>
        </authorList>
    </citation>
    <scope>NUCLEOTIDE SEQUENCE</scope>
    <source>
        <strain evidence="2">BC1065</strain>
    </source>
</reference>